<proteinExistence type="predicted"/>
<evidence type="ECO:0000313" key="3">
    <source>
        <dbReference type="EMBL" id="EXI84049.1"/>
    </source>
</evidence>
<protein>
    <submittedName>
        <fullName evidence="3">CNP1-like family protein</fullName>
    </submittedName>
</protein>
<dbReference type="Proteomes" id="UP000022141">
    <property type="component" value="Unassembled WGS sequence"/>
</dbReference>
<organism evidence="3 4">
    <name type="scientific">Accumulibacter regalis</name>
    <dbReference type="NCBI Taxonomy" id="522306"/>
    <lineage>
        <taxon>Bacteria</taxon>
        <taxon>Pseudomonadati</taxon>
        <taxon>Pseudomonadota</taxon>
        <taxon>Betaproteobacteria</taxon>
        <taxon>Candidatus Accumulibacter</taxon>
    </lineage>
</organism>
<dbReference type="InterPro" id="IPR014861">
    <property type="entry name" value="CNP1-like_dom"/>
</dbReference>
<keyword evidence="4" id="KW-1185">Reference proteome</keyword>
<accession>A0A011QYW4</accession>
<reference evidence="3" key="1">
    <citation type="submission" date="2014-02" db="EMBL/GenBank/DDBJ databases">
        <title>Expanding our view of genomic diversity in Candidatus Accumulibacter clades.</title>
        <authorList>
            <person name="Skennerton C.T."/>
            <person name="Barr J.J."/>
            <person name="Slater F.R."/>
            <person name="Bond P.L."/>
            <person name="Tyson G.W."/>
        </authorList>
    </citation>
    <scope>NUCLEOTIDE SEQUENCE [LARGE SCALE GENOMIC DNA]</scope>
</reference>
<comment type="caution">
    <text evidence="3">The sequence shown here is derived from an EMBL/GenBank/DDBJ whole genome shotgun (WGS) entry which is preliminary data.</text>
</comment>
<dbReference type="PATRIC" id="fig|1454004.3.peg.4102"/>
<dbReference type="AlphaFoldDB" id="A0A011QYW4"/>
<sequence>MKSTVPELRRRTRPSRAVSLSRLACCFLPLVAFLSSPASSASDDSDGGSSAKQRAEAIEVRFPPFPRAENLIPFTVSATADNKFMIDSESLSVTPERVVYYTLVIVSSAGARNVSYEAIRCATGERRVFGFGRSDDTWSKARSEQWLRIEESTVNRQHAALFGEYFCTVGTSLRDADDARRILRSGGNRTNLRP</sequence>
<keyword evidence="1" id="KW-0732">Signal</keyword>
<feature type="chain" id="PRO_5001462528" evidence="1">
    <location>
        <begin position="41"/>
        <end position="194"/>
    </location>
</feature>
<gene>
    <name evidence="3" type="ORF">AW11_03998</name>
</gene>
<dbReference type="STRING" id="1454004.AW11_03998"/>
<name>A0A011QYW4_ACCRE</name>
<evidence type="ECO:0000256" key="1">
    <source>
        <dbReference type="SAM" id="SignalP"/>
    </source>
</evidence>
<dbReference type="Pfam" id="PF08750">
    <property type="entry name" value="CNP1"/>
    <property type="match status" value="1"/>
</dbReference>
<evidence type="ECO:0000313" key="4">
    <source>
        <dbReference type="Proteomes" id="UP000022141"/>
    </source>
</evidence>
<feature type="signal peptide" evidence="1">
    <location>
        <begin position="1"/>
        <end position="40"/>
    </location>
</feature>
<feature type="domain" description="CNP1-like uncharacterised" evidence="2">
    <location>
        <begin position="53"/>
        <end position="184"/>
    </location>
</feature>
<dbReference type="eggNOG" id="ENOG5031TYQ">
    <property type="taxonomic scope" value="Bacteria"/>
</dbReference>
<evidence type="ECO:0000259" key="2">
    <source>
        <dbReference type="Pfam" id="PF08750"/>
    </source>
</evidence>
<dbReference type="EMBL" id="JEMY01000076">
    <property type="protein sequence ID" value="EXI84049.1"/>
    <property type="molecule type" value="Genomic_DNA"/>
</dbReference>